<sequence>MGATGVLSQMNMAKMESSYQTLPSSSIALQFLHGLIGRKVIPFQGREGISVTSWPWLTSTFQDERQLVDSGGRKAIWIRPNCHEARFNGYGSTPILERPQWRPLKQVRIEEKGLKEERSPGINERLEDI</sequence>
<gene>
    <name evidence="1" type="ORF">Pyn_06352</name>
</gene>
<accession>A0A314UQ52</accession>
<evidence type="ECO:0000313" key="2">
    <source>
        <dbReference type="Proteomes" id="UP000250321"/>
    </source>
</evidence>
<dbReference type="AlphaFoldDB" id="A0A314UQ52"/>
<dbReference type="Proteomes" id="UP000250321">
    <property type="component" value="Unassembled WGS sequence"/>
</dbReference>
<protein>
    <submittedName>
        <fullName evidence="1">Uncharacterized protein</fullName>
    </submittedName>
</protein>
<name>A0A314UQ52_PRUYE</name>
<organism evidence="1 2">
    <name type="scientific">Prunus yedoensis var. nudiflora</name>
    <dbReference type="NCBI Taxonomy" id="2094558"/>
    <lineage>
        <taxon>Eukaryota</taxon>
        <taxon>Viridiplantae</taxon>
        <taxon>Streptophyta</taxon>
        <taxon>Embryophyta</taxon>
        <taxon>Tracheophyta</taxon>
        <taxon>Spermatophyta</taxon>
        <taxon>Magnoliopsida</taxon>
        <taxon>eudicotyledons</taxon>
        <taxon>Gunneridae</taxon>
        <taxon>Pentapetalae</taxon>
        <taxon>rosids</taxon>
        <taxon>fabids</taxon>
        <taxon>Rosales</taxon>
        <taxon>Rosaceae</taxon>
        <taxon>Amygdaloideae</taxon>
        <taxon>Amygdaleae</taxon>
        <taxon>Prunus</taxon>
    </lineage>
</organism>
<proteinExistence type="predicted"/>
<evidence type="ECO:0000313" key="1">
    <source>
        <dbReference type="EMBL" id="PQM38734.1"/>
    </source>
</evidence>
<comment type="caution">
    <text evidence="1">The sequence shown here is derived from an EMBL/GenBank/DDBJ whole genome shotgun (WGS) entry which is preliminary data.</text>
</comment>
<dbReference type="EMBL" id="PJQY01003283">
    <property type="protein sequence ID" value="PQM38734.1"/>
    <property type="molecule type" value="Genomic_DNA"/>
</dbReference>
<reference evidence="1 2" key="1">
    <citation type="submission" date="2018-02" db="EMBL/GenBank/DDBJ databases">
        <title>Draft genome of wild Prunus yedoensis var. nudiflora.</title>
        <authorList>
            <person name="Baek S."/>
            <person name="Kim J.-H."/>
            <person name="Choi K."/>
            <person name="Kim G.-B."/>
            <person name="Cho A."/>
            <person name="Jang H."/>
            <person name="Shin C.-H."/>
            <person name="Yu H.-J."/>
            <person name="Mun J.-H."/>
        </authorList>
    </citation>
    <scope>NUCLEOTIDE SEQUENCE [LARGE SCALE GENOMIC DNA]</scope>
    <source>
        <strain evidence="2">cv. Jeju island</strain>
        <tissue evidence="1">Leaf</tissue>
    </source>
</reference>
<keyword evidence="2" id="KW-1185">Reference proteome</keyword>